<dbReference type="AlphaFoldDB" id="A0A8N1S7P2"/>
<dbReference type="RefSeq" id="XP_025074909.1">
    <property type="nucleotide sequence ID" value="XM_025219124.1"/>
</dbReference>
<evidence type="ECO:0000313" key="3">
    <source>
        <dbReference type="RefSeq" id="XP_025074909.1"/>
    </source>
</evidence>
<evidence type="ECO:0000256" key="1">
    <source>
        <dbReference type="SAM" id="SignalP"/>
    </source>
</evidence>
<feature type="chain" id="PRO_5035432128" evidence="1">
    <location>
        <begin position="20"/>
        <end position="89"/>
    </location>
</feature>
<feature type="signal peptide" evidence="1">
    <location>
        <begin position="1"/>
        <end position="19"/>
    </location>
</feature>
<dbReference type="Proteomes" id="UP000504615">
    <property type="component" value="Unplaced"/>
</dbReference>
<accession>A0A8N1S7P2</accession>
<dbReference type="OrthoDB" id="7538468at2759"/>
<proteinExistence type="predicted"/>
<keyword evidence="2" id="KW-1185">Reference proteome</keyword>
<name>A0A8N1S7P2_9HYME</name>
<reference evidence="3" key="1">
    <citation type="submission" date="2025-08" db="UniProtKB">
        <authorList>
            <consortium name="RefSeq"/>
        </authorList>
    </citation>
    <scope>IDENTIFICATION</scope>
</reference>
<dbReference type="GeneID" id="112552862"/>
<protein>
    <submittedName>
        <fullName evidence="3">Uncharacterized protein LOC112552862</fullName>
    </submittedName>
</protein>
<evidence type="ECO:0000313" key="2">
    <source>
        <dbReference type="Proteomes" id="UP000504615"/>
    </source>
</evidence>
<sequence length="89" mass="10085">MKRFGLLFILVILIHFSTQIPKYENCPNHIMISDQCECCKVSCFSEGTELRLTACALFQCAPGTQTGYDNGDNTKEYPDCCEHPICKEQ</sequence>
<organism evidence="2 3">
    <name type="scientific">Pogonomyrmex barbatus</name>
    <name type="common">red harvester ant</name>
    <dbReference type="NCBI Taxonomy" id="144034"/>
    <lineage>
        <taxon>Eukaryota</taxon>
        <taxon>Metazoa</taxon>
        <taxon>Ecdysozoa</taxon>
        <taxon>Arthropoda</taxon>
        <taxon>Hexapoda</taxon>
        <taxon>Insecta</taxon>
        <taxon>Pterygota</taxon>
        <taxon>Neoptera</taxon>
        <taxon>Endopterygota</taxon>
        <taxon>Hymenoptera</taxon>
        <taxon>Apocrita</taxon>
        <taxon>Aculeata</taxon>
        <taxon>Formicoidea</taxon>
        <taxon>Formicidae</taxon>
        <taxon>Myrmicinae</taxon>
        <taxon>Pogonomyrmex</taxon>
    </lineage>
</organism>
<keyword evidence="1" id="KW-0732">Signal</keyword>
<gene>
    <name evidence="3" type="primary">LOC112552862</name>
</gene>